<dbReference type="InterPro" id="IPR000914">
    <property type="entry name" value="SBP_5_dom"/>
</dbReference>
<proteinExistence type="inferred from homology"/>
<protein>
    <submittedName>
        <fullName evidence="6">Oligopeptide-binding protein AppA</fullName>
    </submittedName>
</protein>
<dbReference type="SUPFAM" id="SSF53850">
    <property type="entry name" value="Periplasmic binding protein-like II"/>
    <property type="match status" value="1"/>
</dbReference>
<name>A0A380WU34_AMIAI</name>
<comment type="similarity">
    <text evidence="2">Belongs to the bacterial solute-binding protein 5 family.</text>
</comment>
<evidence type="ECO:0000256" key="1">
    <source>
        <dbReference type="ARBA" id="ARBA00004418"/>
    </source>
</evidence>
<dbReference type="GO" id="GO:0015833">
    <property type="term" value="P:peptide transport"/>
    <property type="evidence" value="ECO:0007669"/>
    <property type="project" value="TreeGrafter"/>
</dbReference>
<dbReference type="Gene3D" id="3.10.105.10">
    <property type="entry name" value="Dipeptide-binding Protein, Domain 3"/>
    <property type="match status" value="1"/>
</dbReference>
<dbReference type="CDD" id="cd08497">
    <property type="entry name" value="MbnE-like"/>
    <property type="match status" value="1"/>
</dbReference>
<dbReference type="InterPro" id="IPR006311">
    <property type="entry name" value="TAT_signal"/>
</dbReference>
<dbReference type="Pfam" id="PF00496">
    <property type="entry name" value="SBP_bac_5"/>
    <property type="match status" value="1"/>
</dbReference>
<feature type="chain" id="PRO_5016830606" evidence="4">
    <location>
        <begin position="30"/>
        <end position="623"/>
    </location>
</feature>
<reference evidence="6 7" key="1">
    <citation type="submission" date="2018-06" db="EMBL/GenBank/DDBJ databases">
        <authorList>
            <consortium name="Pathogen Informatics"/>
            <person name="Doyle S."/>
        </authorList>
    </citation>
    <scope>NUCLEOTIDE SEQUENCE [LARGE SCALE GENOMIC DNA]</scope>
    <source>
        <strain evidence="6 7">NCTC10684</strain>
    </source>
</reference>
<dbReference type="PANTHER" id="PTHR30290:SF64">
    <property type="entry name" value="ABC TRANSPORTER PERIPLASMIC BINDING PROTEIN"/>
    <property type="match status" value="1"/>
</dbReference>
<dbReference type="OrthoDB" id="9803988at2"/>
<feature type="signal peptide" evidence="4">
    <location>
        <begin position="1"/>
        <end position="29"/>
    </location>
</feature>
<comment type="subcellular location">
    <subcellularLocation>
        <location evidence="1">Periplasm</location>
    </subcellularLocation>
</comment>
<gene>
    <name evidence="6" type="primary">appA_2</name>
    <name evidence="6" type="ORF">NCTC10684_04916</name>
</gene>
<evidence type="ECO:0000259" key="5">
    <source>
        <dbReference type="Pfam" id="PF00496"/>
    </source>
</evidence>
<dbReference type="GO" id="GO:0030288">
    <property type="term" value="C:outer membrane-bounded periplasmic space"/>
    <property type="evidence" value="ECO:0007669"/>
    <property type="project" value="TreeGrafter"/>
</dbReference>
<dbReference type="InterPro" id="IPR039424">
    <property type="entry name" value="SBP_5"/>
</dbReference>
<dbReference type="RefSeq" id="WP_115733470.1">
    <property type="nucleotide sequence ID" value="NZ_BAAAVY010000004.1"/>
</dbReference>
<accession>A0A380WU34</accession>
<dbReference type="Gene3D" id="3.40.190.10">
    <property type="entry name" value="Periplasmic binding protein-like II"/>
    <property type="match status" value="1"/>
</dbReference>
<dbReference type="AlphaFoldDB" id="A0A380WU34"/>
<evidence type="ECO:0000256" key="2">
    <source>
        <dbReference type="ARBA" id="ARBA00005695"/>
    </source>
</evidence>
<dbReference type="InterPro" id="IPR030678">
    <property type="entry name" value="Peptide/Ni-bd"/>
</dbReference>
<dbReference type="GO" id="GO:0042884">
    <property type="term" value="P:microcin transport"/>
    <property type="evidence" value="ECO:0007669"/>
    <property type="project" value="TreeGrafter"/>
</dbReference>
<feature type="domain" description="Solute-binding protein family 5" evidence="5">
    <location>
        <begin position="118"/>
        <end position="524"/>
    </location>
</feature>
<dbReference type="PIRSF" id="PIRSF002741">
    <property type="entry name" value="MppA"/>
    <property type="match status" value="1"/>
</dbReference>
<dbReference type="GO" id="GO:1904680">
    <property type="term" value="F:peptide transmembrane transporter activity"/>
    <property type="evidence" value="ECO:0007669"/>
    <property type="project" value="TreeGrafter"/>
</dbReference>
<sequence>MSSRLPRRDFLALGAAAAAAPFIPGRAFAASPTGTGLHGLSAFGDLKYGPDFTHFDFVNVDAPKGGTFNFSPNYWYFNQSPLTFNTLNTFVARGDAPPRMELCYDSLMVRAIDEPDAIYGLLAKSVTISDDRNSFDFALRPEARFNDGTPFTADDAVFAFDLFKKDGHPNLLLPLSHLKEAKALDPHTLRLTFNGKQSDRTFLDIATYAIPAKAFFEAHPFDASELKAPLGSGPYKVGRVFPGQAIEYERVAEYWGRDLPVNRGLYNFDRIRIEFYQDRQAAFEAFKKGDIRFRQEATARIWATGYDFPTFTAGKVIKREFPSEKRPSMQALALNQRRARFRDPRVRQAVALCFDFEWTKRNLFYGSYERSQSTFEKSAYKAEGLPSPAELVLLEPFRGRIPDETFGAAVLQPPSDGSGRDRKLLGRASKLLADAGWARKDGKLRNKKGEALTLEMLVDDDSFVRVYSPWVENMRAIGIDASVRMVDSTQYQARQTSFDYDAISAAAGFSATPSRDEIDGLFHSRSATMQGSTNLPGTADPAVDALIDAVGAAKDRESLTVAMRALDRLLRARQDWIPNWFSANHRAAFWDMFGYKEPKPDFGFPVEAMWWFDKDKAARIGKT</sequence>
<dbReference type="GO" id="GO:0043190">
    <property type="term" value="C:ATP-binding cassette (ABC) transporter complex"/>
    <property type="evidence" value="ECO:0007669"/>
    <property type="project" value="InterPro"/>
</dbReference>
<dbReference type="EMBL" id="UFSM01000001">
    <property type="protein sequence ID" value="SUU91644.1"/>
    <property type="molecule type" value="Genomic_DNA"/>
</dbReference>
<evidence type="ECO:0000256" key="3">
    <source>
        <dbReference type="ARBA" id="ARBA00022729"/>
    </source>
</evidence>
<keyword evidence="3 4" id="KW-0732">Signal</keyword>
<organism evidence="6 7">
    <name type="scientific">Aminobacter aminovorans</name>
    <name type="common">Chelatobacter heintzii</name>
    <dbReference type="NCBI Taxonomy" id="83263"/>
    <lineage>
        <taxon>Bacteria</taxon>
        <taxon>Pseudomonadati</taxon>
        <taxon>Pseudomonadota</taxon>
        <taxon>Alphaproteobacteria</taxon>
        <taxon>Hyphomicrobiales</taxon>
        <taxon>Phyllobacteriaceae</taxon>
        <taxon>Aminobacter</taxon>
    </lineage>
</organism>
<evidence type="ECO:0000313" key="6">
    <source>
        <dbReference type="EMBL" id="SUU91644.1"/>
    </source>
</evidence>
<evidence type="ECO:0000256" key="4">
    <source>
        <dbReference type="SAM" id="SignalP"/>
    </source>
</evidence>
<dbReference type="PROSITE" id="PS51318">
    <property type="entry name" value="TAT"/>
    <property type="match status" value="1"/>
</dbReference>
<dbReference type="PANTHER" id="PTHR30290">
    <property type="entry name" value="PERIPLASMIC BINDING COMPONENT OF ABC TRANSPORTER"/>
    <property type="match status" value="1"/>
</dbReference>
<dbReference type="Proteomes" id="UP000254701">
    <property type="component" value="Unassembled WGS sequence"/>
</dbReference>
<evidence type="ECO:0000313" key="7">
    <source>
        <dbReference type="Proteomes" id="UP000254701"/>
    </source>
</evidence>